<dbReference type="GO" id="GO:0008237">
    <property type="term" value="F:metallopeptidase activity"/>
    <property type="evidence" value="ECO:0007669"/>
    <property type="project" value="InterPro"/>
</dbReference>
<comment type="caution">
    <text evidence="3">The sequence shown here is derived from an EMBL/GenBank/DDBJ whole genome shotgun (WGS) entry which is preliminary data.</text>
</comment>
<evidence type="ECO:0000313" key="4">
    <source>
        <dbReference type="Proteomes" id="UP000307602"/>
    </source>
</evidence>
<dbReference type="EMBL" id="SRSO01000017">
    <property type="protein sequence ID" value="TGV02027.1"/>
    <property type="molecule type" value="Genomic_DNA"/>
</dbReference>
<keyword evidence="1" id="KW-0732">Signal</keyword>
<dbReference type="Pfam" id="PF09471">
    <property type="entry name" value="Peptidase_M64"/>
    <property type="match status" value="1"/>
</dbReference>
<dbReference type="Proteomes" id="UP000307602">
    <property type="component" value="Unassembled WGS sequence"/>
</dbReference>
<organism evidence="3 4">
    <name type="scientific">Flavivirga rizhaonensis</name>
    <dbReference type="NCBI Taxonomy" id="2559571"/>
    <lineage>
        <taxon>Bacteria</taxon>
        <taxon>Pseudomonadati</taxon>
        <taxon>Bacteroidota</taxon>
        <taxon>Flavobacteriia</taxon>
        <taxon>Flavobacteriales</taxon>
        <taxon>Flavobacteriaceae</taxon>
        <taxon>Flavivirga</taxon>
    </lineage>
</organism>
<dbReference type="OrthoDB" id="1288696at2"/>
<proteinExistence type="predicted"/>
<reference evidence="3 4" key="1">
    <citation type="submission" date="2019-04" db="EMBL/GenBank/DDBJ databases">
        <authorList>
            <person name="Liu A."/>
        </authorList>
    </citation>
    <scope>NUCLEOTIDE SEQUENCE [LARGE SCALE GENOMIC DNA]</scope>
    <source>
        <strain evidence="3 4">RZ03</strain>
    </source>
</reference>
<sequence length="477" mass="52882">MKPHLLLYIVLLINVGLIPAQIFDVETIEFSGDDSKRINLVILSEGYQTSELSQFITDATNFTNSMFNQSPLKEYANYFNVYAIKVPSVESGADHPGTSIEPLESSISPTVPIRTVDTYFNATYDAFGKHRLLYYEIDGNSANNTEAIINTVLANNFPTYDQALILVNSSEYGGSGGKFPMTYSGFWGANVAVHELGHSLFNLKDEYYPGDDLAGEAINMTQETDQNLIKWKNWLNTNGIGIYQYTCDTGNCADWYKPHQNCIMELIDKPFCSVCKEGIIEKIHSLVSPIDSYTPISNTVSTSSFPINFNLNLIKPIPNTLESSWSLNAANFASNVDDISILETDLNVGINTLTVVITDNTTLLKVTNHETIHLYTVTWTINHSSLGVNDIESDINNLSITMFPNPANTIANLKIESEKDAQLKVDITSLDGKKVKTVSLSNYATQQVDISNLSEGIYMANFYANNVLVASKKLIKQ</sequence>
<dbReference type="InterPro" id="IPR024079">
    <property type="entry name" value="MetalloPept_cat_dom_sf"/>
</dbReference>
<dbReference type="Gene3D" id="3.40.390.10">
    <property type="entry name" value="Collagenase (Catalytic Domain)"/>
    <property type="match status" value="1"/>
</dbReference>
<dbReference type="AlphaFoldDB" id="A0A4S1DVC2"/>
<dbReference type="InterPro" id="IPR019026">
    <property type="entry name" value="Peptidase_M64_IgA"/>
</dbReference>
<dbReference type="NCBIfam" id="TIGR04183">
    <property type="entry name" value="Por_Secre_tail"/>
    <property type="match status" value="1"/>
</dbReference>
<dbReference type="RefSeq" id="WP_135877564.1">
    <property type="nucleotide sequence ID" value="NZ_SRSO01000017.1"/>
</dbReference>
<dbReference type="InterPro" id="IPR026444">
    <property type="entry name" value="Secre_tail"/>
</dbReference>
<evidence type="ECO:0000313" key="3">
    <source>
        <dbReference type="EMBL" id="TGV02027.1"/>
    </source>
</evidence>
<accession>A0A4S1DVC2</accession>
<dbReference type="Pfam" id="PF18962">
    <property type="entry name" value="Por_Secre_tail"/>
    <property type="match status" value="1"/>
</dbReference>
<gene>
    <name evidence="3" type="ORF">EM932_12650</name>
</gene>
<keyword evidence="4" id="KW-1185">Reference proteome</keyword>
<evidence type="ECO:0000259" key="2">
    <source>
        <dbReference type="Pfam" id="PF18962"/>
    </source>
</evidence>
<protein>
    <submittedName>
        <fullName evidence="3">T9SS type A sorting domain-containing protein</fullName>
    </submittedName>
</protein>
<name>A0A4S1DVC2_9FLAO</name>
<evidence type="ECO:0000256" key="1">
    <source>
        <dbReference type="ARBA" id="ARBA00022729"/>
    </source>
</evidence>
<feature type="domain" description="Secretion system C-terminal sorting" evidence="2">
    <location>
        <begin position="402"/>
        <end position="475"/>
    </location>
</feature>